<organism evidence="1 2">
    <name type="scientific">Sphagnum jensenii</name>
    <dbReference type="NCBI Taxonomy" id="128206"/>
    <lineage>
        <taxon>Eukaryota</taxon>
        <taxon>Viridiplantae</taxon>
        <taxon>Streptophyta</taxon>
        <taxon>Embryophyta</taxon>
        <taxon>Bryophyta</taxon>
        <taxon>Sphagnophytina</taxon>
        <taxon>Sphagnopsida</taxon>
        <taxon>Sphagnales</taxon>
        <taxon>Sphagnaceae</taxon>
        <taxon>Sphagnum</taxon>
    </lineage>
</organism>
<evidence type="ECO:0000313" key="2">
    <source>
        <dbReference type="Proteomes" id="UP001497444"/>
    </source>
</evidence>
<reference evidence="1" key="1">
    <citation type="submission" date="2024-02" db="EMBL/GenBank/DDBJ databases">
        <authorList>
            <consortium name="ELIXIR-Norway"/>
            <consortium name="Elixir Norway"/>
        </authorList>
    </citation>
    <scope>NUCLEOTIDE SEQUENCE</scope>
</reference>
<evidence type="ECO:0000313" key="1">
    <source>
        <dbReference type="EMBL" id="CAK9258937.1"/>
    </source>
</evidence>
<sequence length="181" mass="20042">MVQENDVAAISGMDSERCTPPSFLDVLDLQHWTHLLDATIAHEEKGLQMLEEIRDKLHDMILADGSIEDLDNKIRVIEMASPNANTGNANTPDNDVMMSMPALFSKRKSLTWACLSDETIKACWAQVMDGSQPLKCSKPLTPPIPSVLFDHNKCSIAEGVIIKTQQNLPRVFDQDAKVVAL</sequence>
<protein>
    <submittedName>
        <fullName evidence="1">Uncharacterized protein</fullName>
    </submittedName>
</protein>
<name>A0ABP0VWR5_9BRYO</name>
<proteinExistence type="predicted"/>
<dbReference type="Proteomes" id="UP001497444">
    <property type="component" value="Chromosome 12"/>
</dbReference>
<dbReference type="EMBL" id="OZ020107">
    <property type="protein sequence ID" value="CAK9258937.1"/>
    <property type="molecule type" value="Genomic_DNA"/>
</dbReference>
<gene>
    <name evidence="1" type="ORF">CSSPJE1EN1_LOCUS4415</name>
</gene>
<keyword evidence="2" id="KW-1185">Reference proteome</keyword>
<accession>A0ABP0VWR5</accession>